<dbReference type="GO" id="GO:0042597">
    <property type="term" value="C:periplasmic space"/>
    <property type="evidence" value="ECO:0007669"/>
    <property type="project" value="UniProtKB-SubCell"/>
</dbReference>
<dbReference type="Gene3D" id="2.60.40.1220">
    <property type="match status" value="1"/>
</dbReference>
<dbReference type="Pfam" id="PF04234">
    <property type="entry name" value="CopC"/>
    <property type="match status" value="1"/>
</dbReference>
<evidence type="ECO:0000256" key="4">
    <source>
        <dbReference type="ARBA" id="ARBA00022729"/>
    </source>
</evidence>
<sequence>MRSLALPAALTLLSLASAAQAHPKLVVASPAPNATVAKPARVALQFSERLMPKFSGADLMMTGHGGTTHPPMKVATTTQVAPDGRTLVVVPKSPLGAGRYSVAWHVVSADTHRVSGNFAFAVK</sequence>
<evidence type="ECO:0000313" key="9">
    <source>
        <dbReference type="EMBL" id="KTT69147.1"/>
    </source>
</evidence>
<dbReference type="InterPro" id="IPR014756">
    <property type="entry name" value="Ig_E-set"/>
</dbReference>
<dbReference type="EMBL" id="LDTD01000076">
    <property type="protein sequence ID" value="KTT69147.1"/>
    <property type="molecule type" value="Genomic_DNA"/>
</dbReference>
<evidence type="ECO:0000256" key="7">
    <source>
        <dbReference type="SAM" id="SignalP"/>
    </source>
</evidence>
<proteinExistence type="inferred from homology"/>
<evidence type="ECO:0000256" key="3">
    <source>
        <dbReference type="ARBA" id="ARBA00022723"/>
    </source>
</evidence>
<evidence type="ECO:0000256" key="6">
    <source>
        <dbReference type="ARBA" id="ARBA00023008"/>
    </source>
</evidence>
<evidence type="ECO:0000256" key="2">
    <source>
        <dbReference type="ARBA" id="ARBA00010509"/>
    </source>
</evidence>
<evidence type="ECO:0000256" key="1">
    <source>
        <dbReference type="ARBA" id="ARBA00004418"/>
    </source>
</evidence>
<dbReference type="InterPro" id="IPR014755">
    <property type="entry name" value="Cu-Rt/internalin_Ig-like"/>
</dbReference>
<dbReference type="PANTHER" id="PTHR34820">
    <property type="entry name" value="INNER MEMBRANE PROTEIN YEBZ"/>
    <property type="match status" value="1"/>
</dbReference>
<dbReference type="InterPro" id="IPR032694">
    <property type="entry name" value="CopC/D"/>
</dbReference>
<comment type="caution">
    <text evidence="9">The sequence shown here is derived from an EMBL/GenBank/DDBJ whole genome shotgun (WGS) entry which is preliminary data.</text>
</comment>
<evidence type="ECO:0000259" key="8">
    <source>
        <dbReference type="Pfam" id="PF04234"/>
    </source>
</evidence>
<dbReference type="Proteomes" id="UP000072867">
    <property type="component" value="Unassembled WGS sequence"/>
</dbReference>
<evidence type="ECO:0000256" key="5">
    <source>
        <dbReference type="ARBA" id="ARBA00022764"/>
    </source>
</evidence>
<dbReference type="InterPro" id="IPR007348">
    <property type="entry name" value="CopC_dom"/>
</dbReference>
<reference evidence="9 10" key="1">
    <citation type="journal article" date="2016" name="Front. Microbiol.">
        <title>Genomic Resource of Rice Seed Associated Bacteria.</title>
        <authorList>
            <person name="Midha S."/>
            <person name="Bansal K."/>
            <person name="Sharma S."/>
            <person name="Kumar N."/>
            <person name="Patil P.P."/>
            <person name="Chaudhry V."/>
            <person name="Patil P.B."/>
        </authorList>
    </citation>
    <scope>NUCLEOTIDE SEQUENCE [LARGE SCALE GENOMIC DNA]</scope>
    <source>
        <strain evidence="9 10">NS319</strain>
    </source>
</reference>
<keyword evidence="6" id="KW-0186">Copper</keyword>
<keyword evidence="5" id="KW-0574">Periplasm</keyword>
<dbReference type="GO" id="GO:0046688">
    <property type="term" value="P:response to copper ion"/>
    <property type="evidence" value="ECO:0007669"/>
    <property type="project" value="InterPro"/>
</dbReference>
<gene>
    <name evidence="9" type="ORF">NS319_11460</name>
</gene>
<comment type="similarity">
    <text evidence="2">Belongs to the CopC family.</text>
</comment>
<dbReference type="InterPro" id="IPR047685">
    <property type="entry name" value="CopC-like"/>
</dbReference>
<comment type="subcellular location">
    <subcellularLocation>
        <location evidence="1">Periplasm</location>
    </subcellularLocation>
</comment>
<dbReference type="NCBIfam" id="NF033814">
    <property type="entry name" value="copper_CopC"/>
    <property type="match status" value="1"/>
</dbReference>
<dbReference type="PANTHER" id="PTHR34820:SF4">
    <property type="entry name" value="INNER MEMBRANE PROTEIN YEBZ"/>
    <property type="match status" value="1"/>
</dbReference>
<feature type="signal peptide" evidence="7">
    <location>
        <begin position="1"/>
        <end position="21"/>
    </location>
</feature>
<dbReference type="GO" id="GO:0006825">
    <property type="term" value="P:copper ion transport"/>
    <property type="evidence" value="ECO:0007669"/>
    <property type="project" value="InterPro"/>
</dbReference>
<name>A0A147HW57_9SPHN</name>
<dbReference type="AlphaFoldDB" id="A0A147HW57"/>
<dbReference type="PATRIC" id="fig|33051.3.peg.3496"/>
<protein>
    <submittedName>
        <fullName evidence="9">Copper resistance protein CopC</fullName>
    </submittedName>
</protein>
<accession>A0A147HW57</accession>
<dbReference type="SUPFAM" id="SSF81296">
    <property type="entry name" value="E set domains"/>
    <property type="match status" value="1"/>
</dbReference>
<dbReference type="GO" id="GO:0005886">
    <property type="term" value="C:plasma membrane"/>
    <property type="evidence" value="ECO:0007669"/>
    <property type="project" value="TreeGrafter"/>
</dbReference>
<keyword evidence="4 7" id="KW-0732">Signal</keyword>
<dbReference type="GO" id="GO:0005507">
    <property type="term" value="F:copper ion binding"/>
    <property type="evidence" value="ECO:0007669"/>
    <property type="project" value="InterPro"/>
</dbReference>
<feature type="domain" description="CopC" evidence="8">
    <location>
        <begin position="22"/>
        <end position="122"/>
    </location>
</feature>
<feature type="chain" id="PRO_5007548029" evidence="7">
    <location>
        <begin position="22"/>
        <end position="123"/>
    </location>
</feature>
<keyword evidence="3" id="KW-0479">Metal-binding</keyword>
<evidence type="ECO:0000313" key="10">
    <source>
        <dbReference type="Proteomes" id="UP000072867"/>
    </source>
</evidence>
<dbReference type="RefSeq" id="WP_041043251.1">
    <property type="nucleotide sequence ID" value="NZ_LDTD01000076.1"/>
</dbReference>
<organism evidence="9 10">
    <name type="scientific">Sphingomonas sanguinis</name>
    <dbReference type="NCBI Taxonomy" id="33051"/>
    <lineage>
        <taxon>Bacteria</taxon>
        <taxon>Pseudomonadati</taxon>
        <taxon>Pseudomonadota</taxon>
        <taxon>Alphaproteobacteria</taxon>
        <taxon>Sphingomonadales</taxon>
        <taxon>Sphingomonadaceae</taxon>
        <taxon>Sphingomonas</taxon>
    </lineage>
</organism>